<evidence type="ECO:0000313" key="4">
    <source>
        <dbReference type="Proteomes" id="UP000001982"/>
    </source>
</evidence>
<dbReference type="Gene3D" id="3.40.640.10">
    <property type="entry name" value="Type I PLP-dependent aspartate aminotransferase-like (Major domain)"/>
    <property type="match status" value="1"/>
</dbReference>
<dbReference type="InterPro" id="IPR015422">
    <property type="entry name" value="PyrdxlP-dep_Trfase_small"/>
</dbReference>
<reference evidence="3 4" key="1">
    <citation type="submission" date="2006-03" db="EMBL/GenBank/DDBJ databases">
        <title>Complete sequence of Shewanella denitrificans OS217.</title>
        <authorList>
            <consortium name="US DOE Joint Genome Institute"/>
            <person name="Copeland A."/>
            <person name="Lucas S."/>
            <person name="Lapidus A."/>
            <person name="Barry K."/>
            <person name="Detter J.C."/>
            <person name="Glavina del Rio T."/>
            <person name="Hammon N."/>
            <person name="Israni S."/>
            <person name="Dalin E."/>
            <person name="Tice H."/>
            <person name="Pitluck S."/>
            <person name="Brettin T."/>
            <person name="Bruce D."/>
            <person name="Han C."/>
            <person name="Tapia R."/>
            <person name="Gilna P."/>
            <person name="Kiss H."/>
            <person name="Schmutz J."/>
            <person name="Larimer F."/>
            <person name="Land M."/>
            <person name="Hauser L."/>
            <person name="Kyrpides N."/>
            <person name="Lykidis A."/>
            <person name="Richardson P."/>
        </authorList>
    </citation>
    <scope>NUCLEOTIDE SEQUENCE [LARGE SCALE GENOMIC DNA]</scope>
    <source>
        <strain evidence="4">OS217 / ATCC BAA-1090 / DSM 15013</strain>
    </source>
</reference>
<dbReference type="Gene3D" id="3.90.1150.10">
    <property type="entry name" value="Aspartate Aminotransferase, domain 1"/>
    <property type="match status" value="1"/>
</dbReference>
<dbReference type="AlphaFoldDB" id="Q12IJ9"/>
<dbReference type="PANTHER" id="PTHR43586">
    <property type="entry name" value="CYSTEINE DESULFURASE"/>
    <property type="match status" value="1"/>
</dbReference>
<keyword evidence="4" id="KW-1185">Reference proteome</keyword>
<dbReference type="HOGENOM" id="CLU_003433_2_1_6"/>
<organism evidence="3 4">
    <name type="scientific">Shewanella denitrificans (strain OS217 / ATCC BAA-1090 / DSM 15013)</name>
    <dbReference type="NCBI Taxonomy" id="318161"/>
    <lineage>
        <taxon>Bacteria</taxon>
        <taxon>Pseudomonadati</taxon>
        <taxon>Pseudomonadota</taxon>
        <taxon>Gammaproteobacteria</taxon>
        <taxon>Alteromonadales</taxon>
        <taxon>Shewanellaceae</taxon>
        <taxon>Shewanella</taxon>
    </lineage>
</organism>
<keyword evidence="3" id="KW-0808">Transferase</keyword>
<evidence type="ECO:0000259" key="2">
    <source>
        <dbReference type="Pfam" id="PF00266"/>
    </source>
</evidence>
<dbReference type="KEGG" id="sdn:Sden_3452"/>
<dbReference type="STRING" id="318161.Sden_3452"/>
<accession>Q12IJ9</accession>
<evidence type="ECO:0000313" key="3">
    <source>
        <dbReference type="EMBL" id="ABE56727.1"/>
    </source>
</evidence>
<dbReference type="InterPro" id="IPR000192">
    <property type="entry name" value="Aminotrans_V_dom"/>
</dbReference>
<sequence length="381" mass="42657">MIMTAETQIRSYKQDFCLPKHGVYLLSHSVGRPLITSHAAFVNDFFSPWQEGNTEPWGQWLAIITEFQQALATLFNHKPECFCPQVNLSSALCKLVMSHPRLRAPKAQILMSEQDFPSMGFALSRALPDCDIRFIPQKADITDIATWQQYMQPSISLVFISQVYSNTGQQAPVAEIVDLSKQLDCLSLVDVAQSAGIINLDLQQLDVDFMIGSAVKWLCAGPGAAYLWVNPKHLTDCEPVDVGWFSHENPFEFNIHDFRYHPSALRFWGGTPSIAPYALAAHSIGYFNQQAPTVLQAHNQHLVDKLIQAFPQQLNSPTDTAKRSGTVILDFKDKQTQILNALKAVNIAVDARCLGVRVSPHLYNDLKDIEQFIDQVTQSLS</sequence>
<dbReference type="Proteomes" id="UP000001982">
    <property type="component" value="Chromosome"/>
</dbReference>
<dbReference type="GO" id="GO:0008483">
    <property type="term" value="F:transaminase activity"/>
    <property type="evidence" value="ECO:0007669"/>
    <property type="project" value="UniProtKB-KW"/>
</dbReference>
<dbReference type="EMBL" id="CP000302">
    <property type="protein sequence ID" value="ABE56727.1"/>
    <property type="molecule type" value="Genomic_DNA"/>
</dbReference>
<proteinExistence type="predicted"/>
<evidence type="ECO:0000256" key="1">
    <source>
        <dbReference type="ARBA" id="ARBA00022898"/>
    </source>
</evidence>
<dbReference type="InterPro" id="IPR015421">
    <property type="entry name" value="PyrdxlP-dep_Trfase_major"/>
</dbReference>
<name>Q12IJ9_SHEDO</name>
<dbReference type="RefSeq" id="WP_011497868.1">
    <property type="nucleotide sequence ID" value="NC_007954.1"/>
</dbReference>
<dbReference type="SUPFAM" id="SSF53383">
    <property type="entry name" value="PLP-dependent transferases"/>
    <property type="match status" value="1"/>
</dbReference>
<feature type="domain" description="Aminotransferase class V" evidence="2">
    <location>
        <begin position="104"/>
        <end position="372"/>
    </location>
</feature>
<protein>
    <submittedName>
        <fullName evidence="3">Aminotransferase, class V</fullName>
    </submittedName>
</protein>
<keyword evidence="3" id="KW-0032">Aminotransferase</keyword>
<gene>
    <name evidence="3" type="ordered locus">Sden_3452</name>
</gene>
<dbReference type="eggNOG" id="COG0520">
    <property type="taxonomic scope" value="Bacteria"/>
</dbReference>
<dbReference type="PANTHER" id="PTHR43586:SF4">
    <property type="entry name" value="ISOPENICILLIN N EPIMERASE"/>
    <property type="match status" value="1"/>
</dbReference>
<dbReference type="InterPro" id="IPR015424">
    <property type="entry name" value="PyrdxlP-dep_Trfase"/>
</dbReference>
<dbReference type="Pfam" id="PF00266">
    <property type="entry name" value="Aminotran_5"/>
    <property type="match status" value="1"/>
</dbReference>
<keyword evidence="1" id="KW-0663">Pyridoxal phosphate</keyword>